<evidence type="ECO:0000256" key="1">
    <source>
        <dbReference type="ARBA" id="ARBA00006190"/>
    </source>
</evidence>
<evidence type="ECO:0000256" key="2">
    <source>
        <dbReference type="ARBA" id="ARBA00023054"/>
    </source>
</evidence>
<evidence type="ECO:0000313" key="5">
    <source>
        <dbReference type="EMBL" id="CAK0911632.1"/>
    </source>
</evidence>
<dbReference type="EMBL" id="CAUYUJ010022617">
    <property type="protein sequence ID" value="CAK0911632.1"/>
    <property type="molecule type" value="Genomic_DNA"/>
</dbReference>
<gene>
    <name evidence="5" type="ORF">PCOR1329_LOCUS85466</name>
</gene>
<feature type="region of interest" description="Disordered" evidence="4">
    <location>
        <begin position="219"/>
        <end position="244"/>
    </location>
</feature>
<keyword evidence="6" id="KW-1185">Reference proteome</keyword>
<dbReference type="InterPro" id="IPR005024">
    <property type="entry name" value="Snf7_fam"/>
</dbReference>
<keyword evidence="2 3" id="KW-0175">Coiled coil</keyword>
<protein>
    <recommendedName>
        <fullName evidence="7">Charged multivesicular body protein 5</fullName>
    </recommendedName>
</protein>
<organism evidence="5 6">
    <name type="scientific">Prorocentrum cordatum</name>
    <dbReference type="NCBI Taxonomy" id="2364126"/>
    <lineage>
        <taxon>Eukaryota</taxon>
        <taxon>Sar</taxon>
        <taxon>Alveolata</taxon>
        <taxon>Dinophyceae</taxon>
        <taxon>Prorocentrales</taxon>
        <taxon>Prorocentraceae</taxon>
        <taxon>Prorocentrum</taxon>
    </lineage>
</organism>
<dbReference type="PANTHER" id="PTHR22761">
    <property type="entry name" value="CHARGED MULTIVESICULAR BODY PROTEIN"/>
    <property type="match status" value="1"/>
</dbReference>
<feature type="non-terminal residue" evidence="5">
    <location>
        <position position="1"/>
    </location>
</feature>
<reference evidence="5" key="1">
    <citation type="submission" date="2023-10" db="EMBL/GenBank/DDBJ databases">
        <authorList>
            <person name="Chen Y."/>
            <person name="Shah S."/>
            <person name="Dougan E. K."/>
            <person name="Thang M."/>
            <person name="Chan C."/>
        </authorList>
    </citation>
    <scope>NUCLEOTIDE SEQUENCE [LARGE SCALE GENOMIC DNA]</scope>
</reference>
<feature type="coiled-coil region" evidence="3">
    <location>
        <begin position="55"/>
        <end position="82"/>
    </location>
</feature>
<dbReference type="Proteomes" id="UP001189429">
    <property type="component" value="Unassembled WGS sequence"/>
</dbReference>
<comment type="similarity">
    <text evidence="1">Belongs to the SNF7 family.</text>
</comment>
<dbReference type="Pfam" id="PF03357">
    <property type="entry name" value="Snf7"/>
    <property type="match status" value="1"/>
</dbReference>
<dbReference type="PANTHER" id="PTHR22761:SF12">
    <property type="entry name" value="CHARGED MULTIVESICULAR BODY PROTEIN 5"/>
    <property type="match status" value="1"/>
</dbReference>
<proteinExistence type="inferred from homology"/>
<dbReference type="Gene3D" id="6.10.250.1710">
    <property type="match status" value="1"/>
</dbReference>
<sequence length="244" mass="25862">AFWLKLILSQAHCGGGRPWSSPRSYAEGWRIMQRLFGRAKEEPVKAPAPTLQEASAKIDAQIQGLEEKIIAAEKEAREHVAKGAANPMAKQRALQAMKKKKMYEQQRDQLLGTQFNVENLAFQQEQAEVTMTAVEAMKAGQEQLKAATGKINASTVDKLTDDMADLQDEMKEIQSALAASSLGIDGADDAELEDEFAKMEEEMAMMALAGGGASAAAPAAASAAPVAPAAAEPSPLAIASAPPA</sequence>
<accession>A0ABN9YFK0</accession>
<name>A0ABN9YFK0_9DINO</name>
<dbReference type="Gene3D" id="1.10.287.1060">
    <property type="entry name" value="ESAT-6-like"/>
    <property type="match status" value="1"/>
</dbReference>
<evidence type="ECO:0000313" key="6">
    <source>
        <dbReference type="Proteomes" id="UP001189429"/>
    </source>
</evidence>
<evidence type="ECO:0008006" key="7">
    <source>
        <dbReference type="Google" id="ProtNLM"/>
    </source>
</evidence>
<evidence type="ECO:0000256" key="4">
    <source>
        <dbReference type="SAM" id="MobiDB-lite"/>
    </source>
</evidence>
<comment type="caution">
    <text evidence="5">The sequence shown here is derived from an EMBL/GenBank/DDBJ whole genome shotgun (WGS) entry which is preliminary data.</text>
</comment>
<evidence type="ECO:0000256" key="3">
    <source>
        <dbReference type="SAM" id="Coils"/>
    </source>
</evidence>